<accession>A0AAV2AC23</accession>
<proteinExistence type="predicted"/>
<organism evidence="2 3">
    <name type="scientific">Larinioides sclopetarius</name>
    <dbReference type="NCBI Taxonomy" id="280406"/>
    <lineage>
        <taxon>Eukaryota</taxon>
        <taxon>Metazoa</taxon>
        <taxon>Ecdysozoa</taxon>
        <taxon>Arthropoda</taxon>
        <taxon>Chelicerata</taxon>
        <taxon>Arachnida</taxon>
        <taxon>Araneae</taxon>
        <taxon>Araneomorphae</taxon>
        <taxon>Entelegynae</taxon>
        <taxon>Araneoidea</taxon>
        <taxon>Araneidae</taxon>
        <taxon>Larinioides</taxon>
    </lineage>
</organism>
<feature type="compositionally biased region" description="Polar residues" evidence="1">
    <location>
        <begin position="26"/>
        <end position="40"/>
    </location>
</feature>
<keyword evidence="3" id="KW-1185">Reference proteome</keyword>
<evidence type="ECO:0000313" key="2">
    <source>
        <dbReference type="EMBL" id="CAL1281151.1"/>
    </source>
</evidence>
<feature type="region of interest" description="Disordered" evidence="1">
    <location>
        <begin position="18"/>
        <end position="40"/>
    </location>
</feature>
<evidence type="ECO:0000256" key="1">
    <source>
        <dbReference type="SAM" id="MobiDB-lite"/>
    </source>
</evidence>
<protein>
    <submittedName>
        <fullName evidence="2">Uncharacterized protein</fullName>
    </submittedName>
</protein>
<comment type="caution">
    <text evidence="2">The sequence shown here is derived from an EMBL/GenBank/DDBJ whole genome shotgun (WGS) entry which is preliminary data.</text>
</comment>
<reference evidence="2 3" key="1">
    <citation type="submission" date="2024-04" db="EMBL/GenBank/DDBJ databases">
        <authorList>
            <person name="Rising A."/>
            <person name="Reimegard J."/>
            <person name="Sonavane S."/>
            <person name="Akerstrom W."/>
            <person name="Nylinder S."/>
            <person name="Hedman E."/>
            <person name="Kallberg Y."/>
        </authorList>
    </citation>
    <scope>NUCLEOTIDE SEQUENCE [LARGE SCALE GENOMIC DNA]</scope>
</reference>
<name>A0AAV2AC23_9ARAC</name>
<dbReference type="EMBL" id="CAXIEN010000140">
    <property type="protein sequence ID" value="CAL1281151.1"/>
    <property type="molecule type" value="Genomic_DNA"/>
</dbReference>
<evidence type="ECO:0000313" key="3">
    <source>
        <dbReference type="Proteomes" id="UP001497382"/>
    </source>
</evidence>
<dbReference type="Proteomes" id="UP001497382">
    <property type="component" value="Unassembled WGS sequence"/>
</dbReference>
<sequence length="70" mass="7453">MLSAFRRTGQWWTGHLTSEAADSGGQVATSPGTLPSTPRIMSTTLRPICQWTVRLTKTGDFASEAKVSGG</sequence>
<dbReference type="AlphaFoldDB" id="A0AAV2AC23"/>
<gene>
    <name evidence="2" type="ORF">LARSCL_LOCUS11397</name>
</gene>